<reference evidence="4 5" key="1">
    <citation type="submission" date="2022-06" db="EMBL/GenBank/DDBJ databases">
        <authorList>
            <person name="Xuan X."/>
        </authorList>
    </citation>
    <scope>NUCLEOTIDE SEQUENCE [LARGE SCALE GENOMIC DNA]</scope>
    <source>
        <strain evidence="4 5">2V75</strain>
    </source>
</reference>
<keyword evidence="2" id="KW-0349">Heme</keyword>
<dbReference type="InterPro" id="IPR023404">
    <property type="entry name" value="rSAM_horseshoe"/>
</dbReference>
<comment type="similarity">
    <text evidence="1">Belongs to the anaerobic coproporphyrinogen-III oxidase family. HemW subfamily.</text>
</comment>
<dbReference type="EMBL" id="JAMXIB010000006">
    <property type="protein sequence ID" value="MCO5724944.1"/>
    <property type="molecule type" value="Genomic_DNA"/>
</dbReference>
<dbReference type="InterPro" id="IPR010723">
    <property type="entry name" value="HemN_C"/>
</dbReference>
<organism evidence="4 5">
    <name type="scientific">Robiginitalea marina</name>
    <dbReference type="NCBI Taxonomy" id="2954105"/>
    <lineage>
        <taxon>Bacteria</taxon>
        <taxon>Pseudomonadati</taxon>
        <taxon>Bacteroidota</taxon>
        <taxon>Flavobacteriia</taxon>
        <taxon>Flavobacteriales</taxon>
        <taxon>Flavobacteriaceae</taxon>
        <taxon>Robiginitalea</taxon>
    </lineage>
</organism>
<keyword evidence="2" id="KW-0408">Iron</keyword>
<evidence type="ECO:0000259" key="3">
    <source>
        <dbReference type="PROSITE" id="PS51918"/>
    </source>
</evidence>
<dbReference type="SFLD" id="SFLDS00029">
    <property type="entry name" value="Radical_SAM"/>
    <property type="match status" value="1"/>
</dbReference>
<dbReference type="InterPro" id="IPR034505">
    <property type="entry name" value="Coproporphyrinogen-III_oxidase"/>
</dbReference>
<dbReference type="PANTHER" id="PTHR13932">
    <property type="entry name" value="COPROPORPHYRINIGEN III OXIDASE"/>
    <property type="match status" value="1"/>
</dbReference>
<evidence type="ECO:0000256" key="2">
    <source>
        <dbReference type="RuleBase" id="RU364116"/>
    </source>
</evidence>
<dbReference type="CDD" id="cd01335">
    <property type="entry name" value="Radical_SAM"/>
    <property type="match status" value="1"/>
</dbReference>
<keyword evidence="2" id="KW-0949">S-adenosyl-L-methionine</keyword>
<dbReference type="Pfam" id="PF06969">
    <property type="entry name" value="HemN_C"/>
    <property type="match status" value="1"/>
</dbReference>
<dbReference type="SUPFAM" id="SSF102114">
    <property type="entry name" value="Radical SAM enzymes"/>
    <property type="match status" value="1"/>
</dbReference>
<keyword evidence="5" id="KW-1185">Reference proteome</keyword>
<dbReference type="PANTHER" id="PTHR13932:SF5">
    <property type="entry name" value="RADICAL S-ADENOSYL METHIONINE DOMAIN-CONTAINING PROTEIN 1, MITOCHONDRIAL"/>
    <property type="match status" value="1"/>
</dbReference>
<keyword evidence="2" id="KW-0004">4Fe-4S</keyword>
<dbReference type="InterPro" id="IPR006638">
    <property type="entry name" value="Elp3/MiaA/NifB-like_rSAM"/>
</dbReference>
<evidence type="ECO:0000313" key="5">
    <source>
        <dbReference type="Proteomes" id="UP001206312"/>
    </source>
</evidence>
<comment type="function">
    <text evidence="2">Probably acts as a heme chaperone, transferring heme to an unknown acceptor. Binds one molecule of heme per monomer, possibly covalently. Binds 1 [4Fe-4S] cluster. The cluster is coordinated with 3 cysteines and an exchangeable S-adenosyl-L-methionine.</text>
</comment>
<proteinExistence type="inferred from homology"/>
<evidence type="ECO:0000256" key="1">
    <source>
        <dbReference type="ARBA" id="ARBA00006100"/>
    </source>
</evidence>
<dbReference type="Gene3D" id="3.80.30.20">
    <property type="entry name" value="tm_1862 like domain"/>
    <property type="match status" value="1"/>
</dbReference>
<dbReference type="SFLD" id="SFLDF00562">
    <property type="entry name" value="HemN-like__clustered_with_heat"/>
    <property type="match status" value="1"/>
</dbReference>
<accession>A0ABT1AYF6</accession>
<comment type="subcellular location">
    <subcellularLocation>
        <location evidence="2">Cytoplasm</location>
    </subcellularLocation>
</comment>
<dbReference type="PROSITE" id="PS51918">
    <property type="entry name" value="RADICAL_SAM"/>
    <property type="match status" value="1"/>
</dbReference>
<protein>
    <recommendedName>
        <fullName evidence="2">Heme chaperone HemW</fullName>
    </recommendedName>
</protein>
<dbReference type="NCBIfam" id="TIGR00539">
    <property type="entry name" value="hemN_rel"/>
    <property type="match status" value="1"/>
</dbReference>
<gene>
    <name evidence="4" type="primary">hemW</name>
    <name evidence="4" type="ORF">NG653_08770</name>
</gene>
<dbReference type="SMART" id="SM00729">
    <property type="entry name" value="Elp3"/>
    <property type="match status" value="1"/>
</dbReference>
<keyword evidence="2" id="KW-0963">Cytoplasm</keyword>
<dbReference type="Pfam" id="PF04055">
    <property type="entry name" value="Radical_SAM"/>
    <property type="match status" value="1"/>
</dbReference>
<feature type="domain" description="Radical SAM core" evidence="3">
    <location>
        <begin position="1"/>
        <end position="230"/>
    </location>
</feature>
<dbReference type="InterPro" id="IPR058240">
    <property type="entry name" value="rSAM_sf"/>
</dbReference>
<dbReference type="InterPro" id="IPR004559">
    <property type="entry name" value="HemW-like"/>
</dbReference>
<name>A0ABT1AYF6_9FLAO</name>
<dbReference type="RefSeq" id="WP_252741323.1">
    <property type="nucleotide sequence ID" value="NZ_JAMXIB010000006.1"/>
</dbReference>
<keyword evidence="2" id="KW-0143">Chaperone</keyword>
<sequence length="377" mass="42359">MSGIYLHIPFCKQACHYCNFHFSTSLKHKAGVLKAMEEEMRLFQEVGWGFPVETLYFGGGTPSLLSVGEIAHFIGLADELFGLGAHAEITLEANPDDLTPEKIKALAQSPVNRLSIGVQSFDEGELRAMNRAHTPRQALECLEAVSGLFDNFSVDLIYGIPGSNMEKWALNLSTALGFRPPHISAYAMTVEPSTALHTFIEKGISPPVDEEEARAQFEYLADTLEQAGYDHYETSNFGFPGYYSRNNSAYWQGKPYLGIGPAAHSFDGRRRWWNPAHNLKYNRALEEGVLPREIEELTPRDRYNEAVMTGLRSRWGVSLARVREDFGPHYEAYLMQQARPFLESQLLFLDDGVLYTGRKGKFLADGIASDLFMINLK</sequence>
<dbReference type="InterPro" id="IPR007197">
    <property type="entry name" value="rSAM"/>
</dbReference>
<dbReference type="Proteomes" id="UP001206312">
    <property type="component" value="Unassembled WGS sequence"/>
</dbReference>
<evidence type="ECO:0000313" key="4">
    <source>
        <dbReference type="EMBL" id="MCO5724944.1"/>
    </source>
</evidence>
<comment type="caution">
    <text evidence="4">The sequence shown here is derived from an EMBL/GenBank/DDBJ whole genome shotgun (WGS) entry which is preliminary data.</text>
</comment>
<keyword evidence="2" id="KW-0479">Metal-binding</keyword>
<dbReference type="SFLD" id="SFLDG01065">
    <property type="entry name" value="anaerobic_coproporphyrinogen-I"/>
    <property type="match status" value="1"/>
</dbReference>
<keyword evidence="2" id="KW-0411">Iron-sulfur</keyword>